<evidence type="ECO:0000313" key="5">
    <source>
        <dbReference type="Proteomes" id="UP000235114"/>
    </source>
</evidence>
<name>A0A2N5GKG7_9BACI</name>
<evidence type="ECO:0000313" key="2">
    <source>
        <dbReference type="EMBL" id="PLR82001.1"/>
    </source>
</evidence>
<dbReference type="InterPro" id="IPR027417">
    <property type="entry name" value="P-loop_NTPase"/>
</dbReference>
<dbReference type="Proteomes" id="UP000235114">
    <property type="component" value="Unassembled WGS sequence"/>
</dbReference>
<evidence type="ECO:0000313" key="4">
    <source>
        <dbReference type="Proteomes" id="UP000234951"/>
    </source>
</evidence>
<organism evidence="2 4">
    <name type="scientific">Bacillus canaveralius</name>
    <dbReference type="NCBI Taxonomy" id="1403243"/>
    <lineage>
        <taxon>Bacteria</taxon>
        <taxon>Bacillati</taxon>
        <taxon>Bacillota</taxon>
        <taxon>Bacilli</taxon>
        <taxon>Bacillales</taxon>
        <taxon>Bacillaceae</taxon>
        <taxon>Bacillus</taxon>
    </lineage>
</organism>
<dbReference type="Proteomes" id="UP000234951">
    <property type="component" value="Unassembled WGS sequence"/>
</dbReference>
<feature type="domain" description="Molybdopterin-guanine dinucleotide biosynthesis protein B (MobB)" evidence="1">
    <location>
        <begin position="6"/>
        <end position="122"/>
    </location>
</feature>
<dbReference type="OrthoDB" id="9786803at2"/>
<dbReference type="SUPFAM" id="SSF52540">
    <property type="entry name" value="P-loop containing nucleoside triphosphate hydrolases"/>
    <property type="match status" value="1"/>
</dbReference>
<dbReference type="AlphaFoldDB" id="A0A2N5GKG7"/>
<accession>A0A2N5GKG7</accession>
<dbReference type="EMBL" id="PGVA01000028">
    <property type="protein sequence ID" value="PLR82001.1"/>
    <property type="molecule type" value="Genomic_DNA"/>
</dbReference>
<keyword evidence="5" id="KW-1185">Reference proteome</keyword>
<dbReference type="EMBL" id="PGVD01000015">
    <property type="protein sequence ID" value="PLR99387.1"/>
    <property type="molecule type" value="Genomic_DNA"/>
</dbReference>
<dbReference type="InterPro" id="IPR004435">
    <property type="entry name" value="MobB_dom"/>
</dbReference>
<reference evidence="3 5" key="2">
    <citation type="submission" date="2017-12" db="EMBL/GenBank/DDBJ databases">
        <title>Comparative Functional Genomics of Dry Heat Resistant strains isolated from the Viking Spacecraft.</title>
        <authorList>
            <person name="Seuylemezian A."/>
            <person name="Cooper K."/>
            <person name="Vaishampayan P."/>
        </authorList>
    </citation>
    <scope>NUCLEOTIDE SEQUENCE [LARGE SCALE GENOMIC DNA]</scope>
    <source>
        <strain evidence="3 5">ATCC 29669</strain>
    </source>
</reference>
<dbReference type="Gene3D" id="3.40.50.300">
    <property type="entry name" value="P-loop containing nucleotide triphosphate hydrolases"/>
    <property type="match status" value="1"/>
</dbReference>
<proteinExistence type="predicted"/>
<gene>
    <name evidence="2" type="primary">mobB</name>
    <name evidence="2" type="ORF">CU635_12535</name>
    <name evidence="3" type="ORF">CVD25_05830</name>
</gene>
<dbReference type="PANTHER" id="PTHR40072">
    <property type="entry name" value="MOLYBDOPTERIN-GUANINE DINUCLEOTIDE BIOSYNTHESIS ADAPTER PROTEIN-RELATED"/>
    <property type="match status" value="1"/>
</dbReference>
<protein>
    <submittedName>
        <fullName evidence="2">Molybdopterin-guanine dinucleotide biosynthesis protein B</fullName>
    </submittedName>
</protein>
<dbReference type="PANTHER" id="PTHR40072:SF1">
    <property type="entry name" value="MOLYBDOPTERIN-GUANINE DINUCLEOTIDE BIOSYNTHESIS ADAPTER PROTEIN"/>
    <property type="match status" value="1"/>
</dbReference>
<sequence length="175" mass="19398">MVKPVVFQACGFQNSGKTLLVTNLLSSLSKSGFTTVTIKHHGHGGKPDLPVEKDSSRHITAGAAATLVEGDGRVIIHGENASWPLSKKIQFMSLFEPDFIIVEGHKHENYPKAILIRTEEDLFLLKQLQEVKVILFHEELEGHSELAGLTIPCFPARGHEGVQWITRFLKENAHS</sequence>
<dbReference type="RefSeq" id="WP_101577717.1">
    <property type="nucleotide sequence ID" value="NZ_PGVA01000028.1"/>
</dbReference>
<comment type="caution">
    <text evidence="2">The sequence shown here is derived from an EMBL/GenBank/DDBJ whole genome shotgun (WGS) entry which is preliminary data.</text>
</comment>
<dbReference type="NCBIfam" id="TIGR00176">
    <property type="entry name" value="mobB"/>
    <property type="match status" value="1"/>
</dbReference>
<dbReference type="GO" id="GO:0005525">
    <property type="term" value="F:GTP binding"/>
    <property type="evidence" value="ECO:0007669"/>
    <property type="project" value="InterPro"/>
</dbReference>
<reference evidence="2 4" key="1">
    <citation type="submission" date="2017-11" db="EMBL/GenBank/DDBJ databases">
        <title>Comparitive Functional Genomics of Dry Heat Resistant strains isolated from the Viking Spacecraft.</title>
        <authorList>
            <person name="Seuylemezian A."/>
            <person name="Cooper K."/>
            <person name="Vaishampayan P."/>
        </authorList>
    </citation>
    <scope>NUCLEOTIDE SEQUENCE [LARGE SCALE GENOMIC DNA]</scope>
    <source>
        <strain evidence="2 4">M4.6</strain>
    </source>
</reference>
<dbReference type="Pfam" id="PF03205">
    <property type="entry name" value="MobB"/>
    <property type="match status" value="1"/>
</dbReference>
<evidence type="ECO:0000313" key="3">
    <source>
        <dbReference type="EMBL" id="PLR99387.1"/>
    </source>
</evidence>
<evidence type="ECO:0000259" key="1">
    <source>
        <dbReference type="Pfam" id="PF03205"/>
    </source>
</evidence>
<dbReference type="InterPro" id="IPR052539">
    <property type="entry name" value="MGD_biosynthesis_adapter"/>
</dbReference>
<dbReference type="GO" id="GO:0006777">
    <property type="term" value="P:Mo-molybdopterin cofactor biosynthetic process"/>
    <property type="evidence" value="ECO:0007669"/>
    <property type="project" value="InterPro"/>
</dbReference>